<dbReference type="Gene3D" id="2.160.20.10">
    <property type="entry name" value="Single-stranded right-handed beta-helix, Pectin lyase-like"/>
    <property type="match status" value="1"/>
</dbReference>
<name>A0ABS0Q7L3_9BACT</name>
<dbReference type="InterPro" id="IPR044023">
    <property type="entry name" value="Ig_7"/>
</dbReference>
<dbReference type="InterPro" id="IPR003961">
    <property type="entry name" value="FN3_dom"/>
</dbReference>
<feature type="signal peptide" evidence="2">
    <location>
        <begin position="1"/>
        <end position="29"/>
    </location>
</feature>
<evidence type="ECO:0000256" key="2">
    <source>
        <dbReference type="SAM" id="SignalP"/>
    </source>
</evidence>
<dbReference type="PROSITE" id="PS50853">
    <property type="entry name" value="FN3"/>
    <property type="match status" value="1"/>
</dbReference>
<dbReference type="EMBL" id="JAEDAE010000004">
    <property type="protein sequence ID" value="MBH8558649.1"/>
    <property type="molecule type" value="Genomic_DNA"/>
</dbReference>
<gene>
    <name evidence="4" type="ORF">I7X13_11360</name>
</gene>
<dbReference type="Pfam" id="PF18962">
    <property type="entry name" value="Por_Secre_tail"/>
    <property type="match status" value="1"/>
</dbReference>
<feature type="compositionally biased region" description="Polar residues" evidence="1">
    <location>
        <begin position="1600"/>
        <end position="1611"/>
    </location>
</feature>
<accession>A0ABS0Q7L3</accession>
<keyword evidence="2" id="KW-0732">Signal</keyword>
<evidence type="ECO:0000256" key="1">
    <source>
        <dbReference type="SAM" id="MobiDB-lite"/>
    </source>
</evidence>
<dbReference type="NCBIfam" id="TIGR04183">
    <property type="entry name" value="Por_Secre_tail"/>
    <property type="match status" value="1"/>
</dbReference>
<organism evidence="4 5">
    <name type="scientific">Hymenobacter negativus</name>
    <dbReference type="NCBI Taxonomy" id="2795026"/>
    <lineage>
        <taxon>Bacteria</taxon>
        <taxon>Pseudomonadati</taxon>
        <taxon>Bacteroidota</taxon>
        <taxon>Cytophagia</taxon>
        <taxon>Cytophagales</taxon>
        <taxon>Hymenobacteraceae</taxon>
        <taxon>Hymenobacter</taxon>
    </lineage>
</organism>
<keyword evidence="5" id="KW-1185">Reference proteome</keyword>
<dbReference type="SUPFAM" id="SSF49265">
    <property type="entry name" value="Fibronectin type III"/>
    <property type="match status" value="1"/>
</dbReference>
<dbReference type="Pfam" id="PF19081">
    <property type="entry name" value="Ig_7"/>
    <property type="match status" value="1"/>
</dbReference>
<proteinExistence type="predicted"/>
<dbReference type="Pfam" id="PF00041">
    <property type="entry name" value="fn3"/>
    <property type="match status" value="1"/>
</dbReference>
<feature type="chain" id="PRO_5046385944" evidence="2">
    <location>
        <begin position="30"/>
        <end position="2785"/>
    </location>
</feature>
<evidence type="ECO:0000313" key="4">
    <source>
        <dbReference type="EMBL" id="MBH8558649.1"/>
    </source>
</evidence>
<dbReference type="InterPro" id="IPR013783">
    <property type="entry name" value="Ig-like_fold"/>
</dbReference>
<dbReference type="InterPro" id="IPR006626">
    <property type="entry name" value="PbH1"/>
</dbReference>
<dbReference type="SMART" id="SM00710">
    <property type="entry name" value="PbH1"/>
    <property type="match status" value="14"/>
</dbReference>
<dbReference type="Proteomes" id="UP000625631">
    <property type="component" value="Unassembled WGS sequence"/>
</dbReference>
<dbReference type="Gene3D" id="2.60.40.10">
    <property type="entry name" value="Immunoglobulins"/>
    <property type="match status" value="2"/>
</dbReference>
<sequence>MHKPFLANRLSRWLTVAVLALLSATSARAQLTGTKAIPGDYATVAAAISALNAGGVGAGGVTFNIAAGYTETFASPTAGAITATGTAANPIAFLKSGSGANPLITAGVGTTTNLDAIISLSGSDYVTFDGISLAESAANTTATTQMEFGIALFRPSATDGCQYNVIRNCVITLNKANTGTFGIYGAASTAALATSVAATAPSGANSYNKINGNTVSNAVSGMYLTGSTSTAAANYDLGNEIGVTAGNTVTNFGGVATSGWGIGVNIQNGAKIANNTVNSNGGTAGTSTLRGIYGNTGTSSNIDITNNTVTLAGGATTSSVIGIDNSIGSTAASNTVNITGNTIQNSTYATSTTGAFYGIQNTATAAVVNLNGNTISGNASTSTSGTFMALRNTASAPTLNINNNVITNNTLTGSGEYDAVYNSGTTSTAMAVNGNQFSSTAALATTGSVYFLQNSISNTGTVAMQNNTFGSFTKSGAGGTVYGYYNNSSPTATQTISGNTMSNITLSGATNFYGTFVNTSSSQTSILTGNTVSNITGGTSAVYGLYIAYGTATSTVNTNVVTGLSAAASVYGLYLGSSLQGGNTYGNTISALTASGASSTVYGLYTAAVSPNIYTNKIYNLANSDAAGVVYGVYETGGTTTTLYNNLVGDLRATASTNLNAVVGLFINSGTTANTYYNTFYLAASSTGATFGTSGIYLGSTSTTLDARNNIVVNKSTAVGTGGYTAALRRVSGTAGTAPANYATTSNNNALYAGTPSATNLIYVEGTTTATNAQQTLAAYKAFMGNRDQQAVTEDVPFLSTTGTAATFLHVNPAVATQVEGGGTPVSGITTDFDGDTRNASTPDIGADEGAFTPQDLTGPSITFTALGNTSSTGDRTLTATITDPSGISTSAPPRIFYRKGTSGAFTSALATSSSGSSYTFTISATALGGLAAGDVVQYYVVAQDVPGNVSSNPAGGTFTAAPATPASYQILSILSGTYYVTATVGSSLNPAKEFATLTAAATAYNNSGLSGAVNFVLLDATYSTGETFPIVFGNNLEASATNTLTIRPGTGVTSAITAASSVLAFLNARYITVDGSNVAGGTTRNLTVTSTSTTAGAYGIGLISTATTGPGNQFITLRNTNVVGGSNTAATFGIYVGNGPDNDNITVTNNTVQGSYYGIYAFGSATTSAGGMDNLVVSNNVVGPATASATANIGTWGMLISNAIAPSITGNEVQNVSSANANNIYGIYLVDSKNAVLSRNAVHNISYTGTSTYKVWAINSQNTNLSTAANPSAVRIVNNLVYAITSTTTSATWNTVGINLSGGYSDQIVYNTVYLSGALSAASGTAGSAAFANGNPSVTSVSTNIDVRNNIFAIIGGTGGTSTTPLYAHYEYGSSVTGSTLNYNDLYVTVGATGSAQIGRLNSTDYATLAAWQTATGQEANSVSADPQFTQTATVPYNLTPTSAFLNGAATPITGVTVDYTGATRGTTPDIGAYEFTPPACQAVSNLAFTGITPTTASITFTAPTGANSYTVTYTPAGGTATTVTPNPTGSPVALTGLTASTTYTVTVTTNCTGATSPSATGTFRTACAPPTYATLPATEGFENTWLSRCDTREVPSASWLNTPTTGNNSWRRDDDGASANWTSATSGSFSPAGSQGSAHAARFHSYYTASGVMGTLDYYVDLSATGTKRLTFDYVNVSTAGSKLEVLLSTDGGTTFTSTPLLSVATSSTFSTKTVDLTATSATSVIRFRATGDFGSYDIGLDNVQVRVLPNVDLAATALVAPTATQGCYSSTETVTVAVSNLGAQALDFSVNPATVTATVTTPTGPQTLNGSITTGTLAVGATQNVTLTPTLNMAAVGTYTFAISATVTGDGNTANDALAPAPTRTVVAPVAGTLSPASSSLCVSGTAALSLTGAANGNIQYQSSSDNVTFTDVTGATSAAYTTPVLTSTTYYRAQVRCGTAVATSNVSTITVTNPLVASTNTPVAICSGSTATLTATATAGNQVRFFDVATGGTALTTTTPGSYTTPALTASTTYYAEAYISSSSVAGLADNSASNGTFVQSTLTDYPLGFAVSQAGTLASVDVYPSAAGSLTITLYRTTGSQPAGTTTAVAGSDVTINVTAAQVGTRVTVPLNYALAAGEYRISNSSGTLGRFSTYTGTYPLTSGPLTVRGSYTAATSTSFSNTTYNSFFNLTFTSECAGATRTAIQVNVTQPATASFAAATGSSCGTSAVALAGSVGGSATGGTYTSSGTGTFSPNATTLTATYTPSAADVTAGSVTITLTSAGSTPCPAATATFALSISRAPVASFSYPAATTYCAGSTSTVSPTLGSGATAGTFSSTSGLTINATTGVITLASSTAGTYTVTNTVAASGACAAVSATTTVTITPATSATFAYSTGTFCASGTNPTPTVTGTAGGTFSSTTGLSLNATTGAINLSASTPGTYTVTYTVAGACGSSSTQSVTITTASLATFSYGTPATYCVSGTTNPTPSFGTGASGGVFSSTTGLTINATTGVITLSSSTPGTYTVTNTIAASGGCAAATATTTVTITAAPTASFSYATTAGCAGSTTAVTPTLGTGATAGTFSSTTGLVINATTGAINLATSTAGTYTVTNTVAAAGGCAAATATATFTVNPRPATPTISVVYNGTTTTLTSSATTGNQWYLNGNLITGATGQTYVVNGLPAQYGSYTVVVTNANGCTSLPSAPLVITSAKSGIAGASLQVYPNPTPTGQMTLELTGYRLATQLTVLDALGRVIISELLPANAGTATHTLNLKDVATGVYLLRLRNADGVETRRLVRE</sequence>
<feature type="region of interest" description="Disordered" evidence="1">
    <location>
        <begin position="1599"/>
        <end position="1629"/>
    </location>
</feature>
<dbReference type="RefSeq" id="WP_198075585.1">
    <property type="nucleotide sequence ID" value="NZ_JAEDAE010000004.1"/>
</dbReference>
<evidence type="ECO:0000259" key="3">
    <source>
        <dbReference type="PROSITE" id="PS50853"/>
    </source>
</evidence>
<dbReference type="InterPro" id="IPR026444">
    <property type="entry name" value="Secre_tail"/>
</dbReference>
<dbReference type="SMART" id="SM00060">
    <property type="entry name" value="FN3"/>
    <property type="match status" value="1"/>
</dbReference>
<dbReference type="InterPro" id="IPR012334">
    <property type="entry name" value="Pectin_lyas_fold"/>
</dbReference>
<comment type="caution">
    <text evidence="4">The sequence shown here is derived from an EMBL/GenBank/DDBJ whole genome shotgun (WGS) entry which is preliminary data.</text>
</comment>
<reference evidence="4 5" key="1">
    <citation type="submission" date="2020-12" db="EMBL/GenBank/DDBJ databases">
        <title>Hymenobacter sp.</title>
        <authorList>
            <person name="Kim M.K."/>
        </authorList>
    </citation>
    <scope>NUCLEOTIDE SEQUENCE [LARGE SCALE GENOMIC DNA]</scope>
    <source>
        <strain evidence="4 5">BT442</strain>
    </source>
</reference>
<evidence type="ECO:0000313" key="5">
    <source>
        <dbReference type="Proteomes" id="UP000625631"/>
    </source>
</evidence>
<protein>
    <submittedName>
        <fullName evidence="4">T9SS type A sorting domain-containing protein</fullName>
    </submittedName>
</protein>
<dbReference type="SUPFAM" id="SSF51126">
    <property type="entry name" value="Pectin lyase-like"/>
    <property type="match status" value="2"/>
</dbReference>
<dbReference type="InterPro" id="IPR011050">
    <property type="entry name" value="Pectin_lyase_fold/virulence"/>
</dbReference>
<feature type="domain" description="Fibronectin type-III" evidence="3">
    <location>
        <begin position="1484"/>
        <end position="1572"/>
    </location>
</feature>
<dbReference type="InterPro" id="IPR036116">
    <property type="entry name" value="FN3_sf"/>
</dbReference>